<evidence type="ECO:0008006" key="4">
    <source>
        <dbReference type="Google" id="ProtNLM"/>
    </source>
</evidence>
<protein>
    <recommendedName>
        <fullName evidence="4">RacO protein</fullName>
    </recommendedName>
</protein>
<dbReference type="Pfam" id="PF25746">
    <property type="entry name" value="Phage_Repressor_c"/>
    <property type="match status" value="1"/>
</dbReference>
<feature type="compositionally biased region" description="Basic and acidic residues" evidence="1">
    <location>
        <begin position="63"/>
        <end position="79"/>
    </location>
</feature>
<sequence length="331" mass="37165">MASKYDKAREEITASIERVRALLAEGKTPEADTLSDETESLITTLPKREQKAWTLDLERVFTNRREPAPQTTDVDRVHEGTTTLSSEDWRSASPDVEEIAHATARAMAEGVRSHVSASEASWKLAEGMLKLRLRVLNQKDVPDFLVRDPRTRKAVSDVYEEAGRPFVVAEGKHPDYDSREALKSVIKAVQNRMSDVMVTYIRGLDNDPEEYATRFPMVQEKYPEATPSEAVWMYYETVGQALPRKGTLERRREAYEAAVAEGRDPDAPREKALEAGTPDERVTAGIKRMRADVKSLVPEDVASASDEVKEEVVKALNEIAKQIREIVPKAL</sequence>
<feature type="region of interest" description="Disordered" evidence="1">
    <location>
        <begin position="259"/>
        <end position="285"/>
    </location>
</feature>
<reference evidence="2 3" key="1">
    <citation type="submission" date="2021-10" db="EMBL/GenBank/DDBJ databases">
        <title>Streptomyces gossypii sp. nov., isolated from soil collected from cotton field.</title>
        <authorList>
            <person name="Ge X."/>
            <person name="Chen X."/>
            <person name="Liu W."/>
        </authorList>
    </citation>
    <scope>NUCLEOTIDE SEQUENCE [LARGE SCALE GENOMIC DNA]</scope>
    <source>
        <strain evidence="2 3">N2-109</strain>
    </source>
</reference>
<evidence type="ECO:0000256" key="1">
    <source>
        <dbReference type="SAM" id="MobiDB-lite"/>
    </source>
</evidence>
<organism evidence="2 3">
    <name type="scientific">Streptomyces gossypii</name>
    <dbReference type="NCBI Taxonomy" id="2883101"/>
    <lineage>
        <taxon>Bacteria</taxon>
        <taxon>Bacillati</taxon>
        <taxon>Actinomycetota</taxon>
        <taxon>Actinomycetes</taxon>
        <taxon>Kitasatosporales</taxon>
        <taxon>Streptomycetaceae</taxon>
        <taxon>Streptomyces</taxon>
    </lineage>
</organism>
<feature type="region of interest" description="Disordered" evidence="1">
    <location>
        <begin position="63"/>
        <end position="93"/>
    </location>
</feature>
<dbReference type="InterPro" id="IPR058005">
    <property type="entry name" value="Repressor_C"/>
</dbReference>
<comment type="caution">
    <text evidence="2">The sequence shown here is derived from an EMBL/GenBank/DDBJ whole genome shotgun (WGS) entry which is preliminary data.</text>
</comment>
<name>A0ABT2K244_9ACTN</name>
<dbReference type="RefSeq" id="WP_260221556.1">
    <property type="nucleotide sequence ID" value="NZ_JAJAGO010000019.1"/>
</dbReference>
<gene>
    <name evidence="2" type="ORF">LHJ74_30755</name>
</gene>
<accession>A0ABT2K244</accession>
<evidence type="ECO:0000313" key="2">
    <source>
        <dbReference type="EMBL" id="MCT2594237.1"/>
    </source>
</evidence>
<feature type="compositionally biased region" description="Basic and acidic residues" evidence="1">
    <location>
        <begin position="259"/>
        <end position="282"/>
    </location>
</feature>
<dbReference type="EMBL" id="JAJAGO010000019">
    <property type="protein sequence ID" value="MCT2594237.1"/>
    <property type="molecule type" value="Genomic_DNA"/>
</dbReference>
<dbReference type="Proteomes" id="UP001156389">
    <property type="component" value="Unassembled WGS sequence"/>
</dbReference>
<evidence type="ECO:0000313" key="3">
    <source>
        <dbReference type="Proteomes" id="UP001156389"/>
    </source>
</evidence>
<keyword evidence="3" id="KW-1185">Reference proteome</keyword>
<proteinExistence type="predicted"/>